<dbReference type="EMBL" id="CM039172">
    <property type="protein sequence ID" value="KAH9786892.1"/>
    <property type="molecule type" value="Genomic_DNA"/>
</dbReference>
<protein>
    <submittedName>
        <fullName evidence="1">DUF724 domain-containing protein 7</fullName>
    </submittedName>
</protein>
<keyword evidence="2" id="KW-1185">Reference proteome</keyword>
<accession>A0ACB8MMR3</accession>
<dbReference type="Proteomes" id="UP000829398">
    <property type="component" value="Chromosome 3"/>
</dbReference>
<evidence type="ECO:0000313" key="2">
    <source>
        <dbReference type="Proteomes" id="UP000829398"/>
    </source>
</evidence>
<proteinExistence type="predicted"/>
<organism evidence="1 2">
    <name type="scientific">Citrus sinensis</name>
    <name type="common">Sweet orange</name>
    <name type="synonym">Citrus aurantium var. sinensis</name>
    <dbReference type="NCBI Taxonomy" id="2711"/>
    <lineage>
        <taxon>Eukaryota</taxon>
        <taxon>Viridiplantae</taxon>
        <taxon>Streptophyta</taxon>
        <taxon>Embryophyta</taxon>
        <taxon>Tracheophyta</taxon>
        <taxon>Spermatophyta</taxon>
        <taxon>Magnoliopsida</taxon>
        <taxon>eudicotyledons</taxon>
        <taxon>Gunneridae</taxon>
        <taxon>Pentapetalae</taxon>
        <taxon>rosids</taxon>
        <taxon>malvids</taxon>
        <taxon>Sapindales</taxon>
        <taxon>Rutaceae</taxon>
        <taxon>Aurantioideae</taxon>
        <taxon>Citrus</taxon>
    </lineage>
</organism>
<evidence type="ECO:0000313" key="1">
    <source>
        <dbReference type="EMBL" id="KAH9786892.1"/>
    </source>
</evidence>
<reference evidence="2" key="1">
    <citation type="journal article" date="2023" name="Hortic. Res.">
        <title>A chromosome-level phased genome enabling allele-level studies in sweet orange: a case study on citrus Huanglongbing tolerance.</title>
        <authorList>
            <person name="Wu B."/>
            <person name="Yu Q."/>
            <person name="Deng Z."/>
            <person name="Duan Y."/>
            <person name="Luo F."/>
            <person name="Gmitter F. Jr."/>
        </authorList>
    </citation>
    <scope>NUCLEOTIDE SEQUENCE [LARGE SCALE GENOMIC DNA]</scope>
    <source>
        <strain evidence="2">cv. Valencia</strain>
    </source>
</reference>
<name>A0ACB8MMR3_CITSI</name>
<gene>
    <name evidence="1" type="ORF">KPL71_010414</name>
</gene>
<sequence length="942" mass="105199">MVSSDTESQIQFSKGTEVEVTSDEEGFRGAWYLATILESPPKSASKKRKKALIEYKYLVTEDGSGPLTEYIDPAYIRPLPPQQEGGEDVFELNEVVEANYRDGWWTGTVRKVLDNGKFRVCFDNPPDVIDFEAIDLRVHYQWVNGKWVRPEKEQSTGSIFSPGTAVEVNLDNKESLRDVWFPAIVIKENVDGTFFVKYQNSKNSEEAATVKVTLDSQHIRPPPPRYVDRNYELLEKVDTSYGFGWRAGVITKVLAGRRYNVFFKHGNEDKELSHSEIRPHVEWTGGNWISKSKEILVTSDYQEQLEHAHNDSNNPEVAQRLESSGSVKDKSEEQTACLTNVKNQMEDQSTPMHEDSAAYALSPSKKKIKVTSSNGTAERSRPIKQLTEGNAADAPASHLRKTQNETAKESHVGLATTKTDRTGTRCSKKSVSVEQPSAKPESPILGKRISLGELIGSTGKISCGGTGGEFRTFPRGWKGDWLYKIKQQKFGVDFETEDIVKRRGRPSKLQNKSSPTSVAGKEMTSTLAAAELNENDGKNKEVEVPVILGLEAKGIEGAMAQSTYKISDEVSLKLIKDQKKNLNDSGGDSPMAKGGGSSQRRKRGRPRKLVVLSPRAPEDGKEHKGEVGALHEVVVKDHTNKDADFPSIKRLESTVRQDALGAKTADISEVDCTTKEIDMAIAVASNNMADDDQPLSTWIGGMHSSSVEELRLSSGRTVNGLNEAKEKQIDVIMKCSEIDAKGSSDAVENPVLPFVKKSPIWTTIESFDAFQIMPQKPHFHPLSETKEEYREGSAVGIMVTYAGLFEKITMMQFDDSRSVFDRTLESLLDLERHGFDVTMLRGRVNELLSIRDGQGRLVDELKVAEKEMTERTKVKNELGKEIEEIKKKINELEEQLDSTKLRKQTQENEVARLQSNVEDIKKRVQMGRNDFEKVASASWKIS</sequence>
<comment type="caution">
    <text evidence="1">The sequence shown here is derived from an EMBL/GenBank/DDBJ whole genome shotgun (WGS) entry which is preliminary data.</text>
</comment>